<keyword evidence="3" id="KW-1185">Reference proteome</keyword>
<feature type="region of interest" description="Disordered" evidence="1">
    <location>
        <begin position="1"/>
        <end position="64"/>
    </location>
</feature>
<evidence type="ECO:0000313" key="3">
    <source>
        <dbReference type="Proteomes" id="UP000584642"/>
    </source>
</evidence>
<name>A0ABX2T394_9PROT</name>
<comment type="caution">
    <text evidence="2">The sequence shown here is derived from an EMBL/GenBank/DDBJ whole genome shotgun (WGS) entry which is preliminary data.</text>
</comment>
<accession>A0ABX2T394</accession>
<gene>
    <name evidence="2" type="ORF">HND93_02670</name>
</gene>
<dbReference type="Proteomes" id="UP000584642">
    <property type="component" value="Unassembled WGS sequence"/>
</dbReference>
<sequence length="64" mass="6862">MAAAALTLSACSSPDPDQTGFAREEPYDEPIYDEGGLYEPGLYDGGLDDLDMLPGPRGRADREL</sequence>
<evidence type="ECO:0000313" key="2">
    <source>
        <dbReference type="EMBL" id="NYZ18601.1"/>
    </source>
</evidence>
<reference evidence="2 3" key="1">
    <citation type="submission" date="2020-05" db="EMBL/GenBank/DDBJ databases">
        <title>Azospirillum oleiclasticum sp. nov, a nitrogen-fixing and heavy crude oil-emulsifying bacterium isolated from the crude oil of Yumen Oilfield.</title>
        <authorList>
            <person name="Wu D."/>
            <person name="Cai M."/>
            <person name="Zhang X."/>
        </authorList>
    </citation>
    <scope>NUCLEOTIDE SEQUENCE [LARGE SCALE GENOMIC DNA]</scope>
    <source>
        <strain evidence="2 3">ROY-1-1-2</strain>
    </source>
</reference>
<dbReference type="EMBL" id="JABFDB010000001">
    <property type="protein sequence ID" value="NYZ18601.1"/>
    <property type="molecule type" value="Genomic_DNA"/>
</dbReference>
<feature type="compositionally biased region" description="Low complexity" evidence="1">
    <location>
        <begin position="1"/>
        <end position="13"/>
    </location>
</feature>
<organism evidence="2 3">
    <name type="scientific">Azospirillum oleiclasticum</name>
    <dbReference type="NCBI Taxonomy" id="2735135"/>
    <lineage>
        <taxon>Bacteria</taxon>
        <taxon>Pseudomonadati</taxon>
        <taxon>Pseudomonadota</taxon>
        <taxon>Alphaproteobacteria</taxon>
        <taxon>Rhodospirillales</taxon>
        <taxon>Azospirillaceae</taxon>
        <taxon>Azospirillum</taxon>
    </lineage>
</organism>
<protein>
    <submittedName>
        <fullName evidence="2">Uncharacterized protein</fullName>
    </submittedName>
</protein>
<dbReference type="RefSeq" id="WP_180280329.1">
    <property type="nucleotide sequence ID" value="NZ_JABFDB010000001.1"/>
</dbReference>
<proteinExistence type="predicted"/>
<evidence type="ECO:0000256" key="1">
    <source>
        <dbReference type="SAM" id="MobiDB-lite"/>
    </source>
</evidence>